<evidence type="ECO:0000313" key="2">
    <source>
        <dbReference type="EMBL" id="LAA45868.1"/>
    </source>
</evidence>
<organism evidence="2">
    <name type="scientific">Micrurus corallinus</name>
    <name type="common">Brazilian coral snake</name>
    <dbReference type="NCBI Taxonomy" id="54390"/>
    <lineage>
        <taxon>Eukaryota</taxon>
        <taxon>Metazoa</taxon>
        <taxon>Chordata</taxon>
        <taxon>Craniata</taxon>
        <taxon>Vertebrata</taxon>
        <taxon>Euteleostomi</taxon>
        <taxon>Lepidosauria</taxon>
        <taxon>Squamata</taxon>
        <taxon>Bifurcata</taxon>
        <taxon>Unidentata</taxon>
        <taxon>Episquamata</taxon>
        <taxon>Toxicofera</taxon>
        <taxon>Serpentes</taxon>
        <taxon>Colubroidea</taxon>
        <taxon>Elapidae</taxon>
        <taxon>Elapinae</taxon>
        <taxon>Micrurus</taxon>
    </lineage>
</organism>
<keyword evidence="1" id="KW-1133">Transmembrane helix</keyword>
<feature type="transmembrane region" description="Helical" evidence="1">
    <location>
        <begin position="15"/>
        <end position="35"/>
    </location>
</feature>
<evidence type="ECO:0000256" key="1">
    <source>
        <dbReference type="SAM" id="Phobius"/>
    </source>
</evidence>
<name>A0A2D4FEF3_MICCO</name>
<proteinExistence type="predicted"/>
<dbReference type="AlphaFoldDB" id="A0A2D4FEF3"/>
<keyword evidence="1" id="KW-0812">Transmembrane</keyword>
<protein>
    <submittedName>
        <fullName evidence="2">Uncharacterized protein</fullName>
    </submittedName>
</protein>
<sequence length="184" mass="21683">MMVHAKVKARNHLCLLILTTIFELFRILLLPLVLLEEKGKRPRWKSHFYTFFCCRTKHKNIWCDVGCKDIQYKDQAEVSNVKMIDQLLSILCRKKIVNLYRIEMVSNAPEQYKVSNSCRLSQGFSSDIYTIKPNIVDFKIEQQEMYLKQLFEHIYHSCVGFTKCLVMICGINYSGCDHYPKPKC</sequence>
<reference evidence="2" key="2">
    <citation type="submission" date="2017-11" db="EMBL/GenBank/DDBJ databases">
        <title>Coralsnake Venomics: Analyses of Venom Gland Transcriptomes and Proteomes of Six Brazilian Taxa.</title>
        <authorList>
            <person name="Aird S.D."/>
            <person name="Jorge da Silva N."/>
            <person name="Qiu L."/>
            <person name="Villar-Briones A."/>
            <person name="Aparecida-Saddi V."/>
            <person name="Campos-Telles M.P."/>
            <person name="Grau M."/>
            <person name="Mikheyev A.S."/>
        </authorList>
    </citation>
    <scope>NUCLEOTIDE SEQUENCE</scope>
    <source>
        <tissue evidence="2">Venom_gland</tissue>
    </source>
</reference>
<accession>A0A2D4FEF3</accession>
<reference evidence="2" key="1">
    <citation type="submission" date="2017-07" db="EMBL/GenBank/DDBJ databases">
        <authorList>
            <person name="Mikheyev A."/>
            <person name="Grau M."/>
        </authorList>
    </citation>
    <scope>NUCLEOTIDE SEQUENCE</scope>
    <source>
        <tissue evidence="2">Venom_gland</tissue>
    </source>
</reference>
<keyword evidence="1" id="KW-0472">Membrane</keyword>
<dbReference type="EMBL" id="IACJ01067600">
    <property type="protein sequence ID" value="LAA45868.1"/>
    <property type="molecule type" value="Transcribed_RNA"/>
</dbReference>